<feature type="domain" description="SLH" evidence="3">
    <location>
        <begin position="25"/>
        <end position="88"/>
    </location>
</feature>
<feature type="domain" description="SLH" evidence="3">
    <location>
        <begin position="145"/>
        <end position="209"/>
    </location>
</feature>
<dbReference type="Proteomes" id="UP001285636">
    <property type="component" value="Unassembled WGS sequence"/>
</dbReference>
<evidence type="ECO:0000313" key="4">
    <source>
        <dbReference type="EMBL" id="MDV2886383.1"/>
    </source>
</evidence>
<feature type="domain" description="SLH" evidence="3">
    <location>
        <begin position="89"/>
        <end position="144"/>
    </location>
</feature>
<keyword evidence="1 2" id="KW-0732">Signal</keyword>
<evidence type="ECO:0000256" key="1">
    <source>
        <dbReference type="ARBA" id="ARBA00022729"/>
    </source>
</evidence>
<gene>
    <name evidence="4" type="ORF">RYX45_14430</name>
</gene>
<sequence>MNRSLIGIMIMVCLLISSVAPVSAEAKTFPDVPQEFWAYPYISELSSAGVIGGYRDGYFRPNQIITRQQAAAMLVSALELDIENRPTPTFVDMPSDPRMQKIIATVADEGILNGSGNRFRPGEPVNRAQMAAILSRSFAREQGGQYVLFRDVEEDHWARGPIVRVASNGIAGGYREDLTFRPSEATTRAQFSVFLVRALNEERRLEDLPPGFSKADMEAFRMSEPNLEYHEGWLYYSSSRRDEERGLYRVRYDLSEREFLAPIMGYGLQIKENHLYFYGDYWRQEPYKLDLRTLQVEEAGRLEHADGEWAIYREPSPSCPGHMDSAAEPQNIVRESTITGEKEVLIECSEWAEYDNPIVHNGWVYADGANERVRIDGSDRQPFENMWLGVFHGDFHYYIKSREGVYKEHLTSREITPLFEKKTGWNDFGKEFISDIVSVTEDYVYFVSQAERDAPYRYIMYRVSTKGGKPEHVVNLSENRSFIPNQRVFGHYLYLQNGGSSLDRATLVEIK</sequence>
<feature type="signal peptide" evidence="2">
    <location>
        <begin position="1"/>
        <end position="24"/>
    </location>
</feature>
<dbReference type="InterPro" id="IPR001119">
    <property type="entry name" value="SLH_dom"/>
</dbReference>
<comment type="caution">
    <text evidence="4">The sequence shown here is derived from an EMBL/GenBank/DDBJ whole genome shotgun (WGS) entry which is preliminary data.</text>
</comment>
<accession>A0AAJ2NQ25</accession>
<evidence type="ECO:0000259" key="3">
    <source>
        <dbReference type="PROSITE" id="PS51272"/>
    </source>
</evidence>
<name>A0AAJ2NQ25_ALKPS</name>
<feature type="chain" id="PRO_5042459735" evidence="2">
    <location>
        <begin position="25"/>
        <end position="511"/>
    </location>
</feature>
<proteinExistence type="predicted"/>
<protein>
    <submittedName>
        <fullName evidence="4">S-layer homology domain-containing protein</fullName>
    </submittedName>
</protein>
<dbReference type="PANTHER" id="PTHR43308">
    <property type="entry name" value="OUTER MEMBRANE PROTEIN ALPHA-RELATED"/>
    <property type="match status" value="1"/>
</dbReference>
<dbReference type="InterPro" id="IPR051465">
    <property type="entry name" value="Cell_Envelope_Struct_Comp"/>
</dbReference>
<dbReference type="AlphaFoldDB" id="A0AAJ2NQ25"/>
<dbReference type="EMBL" id="JAWJAY010000003">
    <property type="protein sequence ID" value="MDV2886383.1"/>
    <property type="molecule type" value="Genomic_DNA"/>
</dbReference>
<dbReference type="PROSITE" id="PS51272">
    <property type="entry name" value="SLH"/>
    <property type="match status" value="3"/>
</dbReference>
<reference evidence="4" key="1">
    <citation type="submission" date="2023-10" db="EMBL/GenBank/DDBJ databases">
        <title>Screening of Alkalihalophilus pseudofirmusBZ-TG-HK211 and Its Alleviation of Salt Stress on Rapeseed Growth.</title>
        <authorList>
            <person name="Zhao B."/>
            <person name="Guo T."/>
        </authorList>
    </citation>
    <scope>NUCLEOTIDE SEQUENCE</scope>
    <source>
        <strain evidence="4">BZ-TG-HK211</strain>
    </source>
</reference>
<organism evidence="4 5">
    <name type="scientific">Alkalihalophilus pseudofirmus</name>
    <name type="common">Bacillus pseudofirmus</name>
    <dbReference type="NCBI Taxonomy" id="79885"/>
    <lineage>
        <taxon>Bacteria</taxon>
        <taxon>Bacillati</taxon>
        <taxon>Bacillota</taxon>
        <taxon>Bacilli</taxon>
        <taxon>Bacillales</taxon>
        <taxon>Bacillaceae</taxon>
        <taxon>Alkalihalophilus</taxon>
    </lineage>
</organism>
<evidence type="ECO:0000256" key="2">
    <source>
        <dbReference type="SAM" id="SignalP"/>
    </source>
</evidence>
<dbReference type="Pfam" id="PF00395">
    <property type="entry name" value="SLH"/>
    <property type="match status" value="3"/>
</dbReference>
<dbReference type="RefSeq" id="WP_323467166.1">
    <property type="nucleotide sequence ID" value="NZ_CP144224.1"/>
</dbReference>
<evidence type="ECO:0000313" key="5">
    <source>
        <dbReference type="Proteomes" id="UP001285636"/>
    </source>
</evidence>